<dbReference type="Proteomes" id="UP000215914">
    <property type="component" value="Chromosome 17"/>
</dbReference>
<organism evidence="1 2">
    <name type="scientific">Helianthus annuus</name>
    <name type="common">Common sunflower</name>
    <dbReference type="NCBI Taxonomy" id="4232"/>
    <lineage>
        <taxon>Eukaryota</taxon>
        <taxon>Viridiplantae</taxon>
        <taxon>Streptophyta</taxon>
        <taxon>Embryophyta</taxon>
        <taxon>Tracheophyta</taxon>
        <taxon>Spermatophyta</taxon>
        <taxon>Magnoliopsida</taxon>
        <taxon>eudicotyledons</taxon>
        <taxon>Gunneridae</taxon>
        <taxon>Pentapetalae</taxon>
        <taxon>asterids</taxon>
        <taxon>campanulids</taxon>
        <taxon>Asterales</taxon>
        <taxon>Asteraceae</taxon>
        <taxon>Asteroideae</taxon>
        <taxon>Heliantheae alliance</taxon>
        <taxon>Heliantheae</taxon>
        <taxon>Helianthus</taxon>
    </lineage>
</organism>
<dbReference type="InterPro" id="IPR045012">
    <property type="entry name" value="NLP"/>
</dbReference>
<dbReference type="EMBL" id="CM007906">
    <property type="protein sequence ID" value="OTF85241.1"/>
    <property type="molecule type" value="Genomic_DNA"/>
</dbReference>
<dbReference type="OMA" id="QECVIRC"/>
<dbReference type="PANTHER" id="PTHR32002">
    <property type="entry name" value="PROTEIN NLP8"/>
    <property type="match status" value="1"/>
</dbReference>
<name>A0A251RM40_HELAN</name>
<gene>
    <name evidence="1" type="ORF">HannXRQ_Chr17g0537831</name>
</gene>
<dbReference type="AlphaFoldDB" id="A0A251RM40"/>
<evidence type="ECO:0000313" key="1">
    <source>
        <dbReference type="EMBL" id="OTF85241.1"/>
    </source>
</evidence>
<dbReference type="PANTHER" id="PTHR32002:SF35">
    <property type="entry name" value="PROTEIN NLP6"/>
    <property type="match status" value="1"/>
</dbReference>
<sequence>MPTQEIASVSAESRYLTPLRVYANGDPTISYLELGAKNKIDINHQKIQELELGVDRIDLSHENTQIKIVSALRLLTFREQHVLVQFWSPQVVGKHQFLTTIDQPFGLGVMDERLLTYRRETDHNYFVTDNDHVEEEHSPVARVYRRGLPEWTPDVTNYLPKHLPQQECVIRCNLHGYLALPVFDMSMHLCVGVLELLTSSKYTSYAYEVQQLCNALQTVGLRTQQAFDCSILNVSQVFCNSDRSQKKKKKKKTHVIMFQSLFSDDYK</sequence>
<dbReference type="GO" id="GO:0003700">
    <property type="term" value="F:DNA-binding transcription factor activity"/>
    <property type="evidence" value="ECO:0007669"/>
    <property type="project" value="InterPro"/>
</dbReference>
<accession>A0A251RM40</accession>
<evidence type="ECO:0008006" key="3">
    <source>
        <dbReference type="Google" id="ProtNLM"/>
    </source>
</evidence>
<evidence type="ECO:0000313" key="2">
    <source>
        <dbReference type="Proteomes" id="UP000215914"/>
    </source>
</evidence>
<protein>
    <recommendedName>
        <fullName evidence="3">NIN-like protein</fullName>
    </recommendedName>
</protein>
<dbReference type="InParanoid" id="A0A251RM40"/>
<proteinExistence type="predicted"/>
<reference evidence="2" key="1">
    <citation type="journal article" date="2017" name="Nature">
        <title>The sunflower genome provides insights into oil metabolism, flowering and Asterid evolution.</title>
        <authorList>
            <person name="Badouin H."/>
            <person name="Gouzy J."/>
            <person name="Grassa C.J."/>
            <person name="Murat F."/>
            <person name="Staton S.E."/>
            <person name="Cottret L."/>
            <person name="Lelandais-Briere C."/>
            <person name="Owens G.L."/>
            <person name="Carrere S."/>
            <person name="Mayjonade B."/>
            <person name="Legrand L."/>
            <person name="Gill N."/>
            <person name="Kane N.C."/>
            <person name="Bowers J.E."/>
            <person name="Hubner S."/>
            <person name="Bellec A."/>
            <person name="Berard A."/>
            <person name="Berges H."/>
            <person name="Blanchet N."/>
            <person name="Boniface M.C."/>
            <person name="Brunel D."/>
            <person name="Catrice O."/>
            <person name="Chaidir N."/>
            <person name="Claudel C."/>
            <person name="Donnadieu C."/>
            <person name="Faraut T."/>
            <person name="Fievet G."/>
            <person name="Helmstetter N."/>
            <person name="King M."/>
            <person name="Knapp S.J."/>
            <person name="Lai Z."/>
            <person name="Le Paslier M.C."/>
            <person name="Lippi Y."/>
            <person name="Lorenzon L."/>
            <person name="Mandel J.R."/>
            <person name="Marage G."/>
            <person name="Marchand G."/>
            <person name="Marquand E."/>
            <person name="Bret-Mestries E."/>
            <person name="Morien E."/>
            <person name="Nambeesan S."/>
            <person name="Nguyen T."/>
            <person name="Pegot-Espagnet P."/>
            <person name="Pouilly N."/>
            <person name="Raftis F."/>
            <person name="Sallet E."/>
            <person name="Schiex T."/>
            <person name="Thomas J."/>
            <person name="Vandecasteele C."/>
            <person name="Vares D."/>
            <person name="Vear F."/>
            <person name="Vautrin S."/>
            <person name="Crespi M."/>
            <person name="Mangin B."/>
            <person name="Burke J.M."/>
            <person name="Salse J."/>
            <person name="Munos S."/>
            <person name="Vincourt P."/>
            <person name="Rieseberg L.H."/>
            <person name="Langlade N.B."/>
        </authorList>
    </citation>
    <scope>NUCLEOTIDE SEQUENCE [LARGE SCALE GENOMIC DNA]</scope>
    <source>
        <strain evidence="2">cv. SF193</strain>
    </source>
</reference>
<keyword evidence="2" id="KW-1185">Reference proteome</keyword>